<dbReference type="Pfam" id="PF12840">
    <property type="entry name" value="HTH_20"/>
    <property type="match status" value="1"/>
</dbReference>
<dbReference type="PROSITE" id="PS50987">
    <property type="entry name" value="HTH_ARSR_2"/>
    <property type="match status" value="1"/>
</dbReference>
<evidence type="ECO:0000256" key="1">
    <source>
        <dbReference type="ARBA" id="ARBA00023015"/>
    </source>
</evidence>
<sequence>MAKTMEKELQIDTRGIKNSAQVIRAIRHNLRKELLQLIHAHGRMTVSEMYHKLNIEQSVTSQHLGALRQAGFVHTERNGKNIFYSVNYQQLEHVHGIVDKLLGK</sequence>
<proteinExistence type="predicted"/>
<dbReference type="AlphaFoldDB" id="A0A1M5GCG4"/>
<dbReference type="InterPro" id="IPR036390">
    <property type="entry name" value="WH_DNA-bd_sf"/>
</dbReference>
<reference evidence="5 6" key="1">
    <citation type="submission" date="2016-11" db="EMBL/GenBank/DDBJ databases">
        <authorList>
            <person name="Jaros S."/>
            <person name="Januszkiewicz K."/>
            <person name="Wedrychowicz H."/>
        </authorList>
    </citation>
    <scope>NUCLEOTIDE SEQUENCE [LARGE SCALE GENOMIC DNA]</scope>
    <source>
        <strain evidence="5 6">DSM 18119</strain>
    </source>
</reference>
<dbReference type="STRING" id="1121884.SAMN02745131_04110"/>
<dbReference type="InterPro" id="IPR036388">
    <property type="entry name" value="WH-like_DNA-bd_sf"/>
</dbReference>
<dbReference type="GO" id="GO:0003700">
    <property type="term" value="F:DNA-binding transcription factor activity"/>
    <property type="evidence" value="ECO:0007669"/>
    <property type="project" value="InterPro"/>
</dbReference>
<dbReference type="PRINTS" id="PR00778">
    <property type="entry name" value="HTHARSR"/>
</dbReference>
<dbReference type="RefSeq" id="WP_175546128.1">
    <property type="nucleotide sequence ID" value="NZ_FQUU01000030.1"/>
</dbReference>
<gene>
    <name evidence="5" type="ORF">SAMN02745131_04110</name>
</gene>
<name>A0A1M5GCG4_9BACT</name>
<organism evidence="5 6">
    <name type="scientific">Flavisolibacter ginsengisoli DSM 18119</name>
    <dbReference type="NCBI Taxonomy" id="1121884"/>
    <lineage>
        <taxon>Bacteria</taxon>
        <taxon>Pseudomonadati</taxon>
        <taxon>Bacteroidota</taxon>
        <taxon>Chitinophagia</taxon>
        <taxon>Chitinophagales</taxon>
        <taxon>Chitinophagaceae</taxon>
        <taxon>Flavisolibacter</taxon>
    </lineage>
</organism>
<evidence type="ECO:0000256" key="2">
    <source>
        <dbReference type="ARBA" id="ARBA00023125"/>
    </source>
</evidence>
<dbReference type="SMART" id="SM00418">
    <property type="entry name" value="HTH_ARSR"/>
    <property type="match status" value="1"/>
</dbReference>
<dbReference type="InterPro" id="IPR001845">
    <property type="entry name" value="HTH_ArsR_DNA-bd_dom"/>
</dbReference>
<dbReference type="Proteomes" id="UP000184048">
    <property type="component" value="Unassembled WGS sequence"/>
</dbReference>
<dbReference type="InterPro" id="IPR051011">
    <property type="entry name" value="Metal_resp_trans_reg"/>
</dbReference>
<keyword evidence="3" id="KW-0804">Transcription</keyword>
<dbReference type="GO" id="GO:0003677">
    <property type="term" value="F:DNA binding"/>
    <property type="evidence" value="ECO:0007669"/>
    <property type="project" value="UniProtKB-KW"/>
</dbReference>
<dbReference type="PANTHER" id="PTHR43132:SF2">
    <property type="entry name" value="ARSENICAL RESISTANCE OPERON REPRESSOR ARSR-RELATED"/>
    <property type="match status" value="1"/>
</dbReference>
<evidence type="ECO:0000313" key="5">
    <source>
        <dbReference type="EMBL" id="SHG01423.1"/>
    </source>
</evidence>
<dbReference type="CDD" id="cd00090">
    <property type="entry name" value="HTH_ARSR"/>
    <property type="match status" value="1"/>
</dbReference>
<evidence type="ECO:0000256" key="3">
    <source>
        <dbReference type="ARBA" id="ARBA00023163"/>
    </source>
</evidence>
<evidence type="ECO:0000259" key="4">
    <source>
        <dbReference type="PROSITE" id="PS50987"/>
    </source>
</evidence>
<dbReference type="NCBIfam" id="NF033788">
    <property type="entry name" value="HTH_metalloreg"/>
    <property type="match status" value="1"/>
</dbReference>
<keyword evidence="1" id="KW-0805">Transcription regulation</keyword>
<dbReference type="Gene3D" id="1.10.10.10">
    <property type="entry name" value="Winged helix-like DNA-binding domain superfamily/Winged helix DNA-binding domain"/>
    <property type="match status" value="1"/>
</dbReference>
<keyword evidence="2 5" id="KW-0238">DNA-binding</keyword>
<dbReference type="PANTHER" id="PTHR43132">
    <property type="entry name" value="ARSENICAL RESISTANCE OPERON REPRESSOR ARSR-RELATED"/>
    <property type="match status" value="1"/>
</dbReference>
<dbReference type="EMBL" id="FQUU01000030">
    <property type="protein sequence ID" value="SHG01423.1"/>
    <property type="molecule type" value="Genomic_DNA"/>
</dbReference>
<dbReference type="SUPFAM" id="SSF46785">
    <property type="entry name" value="Winged helix' DNA-binding domain"/>
    <property type="match status" value="1"/>
</dbReference>
<protein>
    <submittedName>
        <fullName evidence="5">DNA-binding transcriptional regulator, ArsR family</fullName>
    </submittedName>
</protein>
<feature type="domain" description="HTH arsR-type" evidence="4">
    <location>
        <begin position="11"/>
        <end position="104"/>
    </location>
</feature>
<accession>A0A1M5GCG4</accession>
<evidence type="ECO:0000313" key="6">
    <source>
        <dbReference type="Proteomes" id="UP000184048"/>
    </source>
</evidence>
<dbReference type="InterPro" id="IPR011991">
    <property type="entry name" value="ArsR-like_HTH"/>
</dbReference>
<keyword evidence="6" id="KW-1185">Reference proteome</keyword>